<dbReference type="CDD" id="cd01276">
    <property type="entry name" value="PKCI_related"/>
    <property type="match status" value="1"/>
</dbReference>
<organism evidence="3 4">
    <name type="scientific">Adlercreutzia shanghongiae</name>
    <dbReference type="NCBI Taxonomy" id="3111773"/>
    <lineage>
        <taxon>Bacteria</taxon>
        <taxon>Bacillati</taxon>
        <taxon>Actinomycetota</taxon>
        <taxon>Coriobacteriia</taxon>
        <taxon>Eggerthellales</taxon>
        <taxon>Eggerthellaceae</taxon>
        <taxon>Adlercreutzia</taxon>
    </lineage>
</organism>
<dbReference type="InterPro" id="IPR036265">
    <property type="entry name" value="HIT-like_sf"/>
</dbReference>
<dbReference type="Proteomes" id="UP001343724">
    <property type="component" value="Unassembled WGS sequence"/>
</dbReference>
<dbReference type="PANTHER" id="PTHR23089">
    <property type="entry name" value="HISTIDINE TRIAD HIT PROTEIN"/>
    <property type="match status" value="1"/>
</dbReference>
<dbReference type="Pfam" id="PF01230">
    <property type="entry name" value="HIT"/>
    <property type="match status" value="1"/>
</dbReference>
<accession>A0ABU6IXE0</accession>
<feature type="domain" description="HIT" evidence="2">
    <location>
        <begin position="5"/>
        <end position="112"/>
    </location>
</feature>
<dbReference type="InterPro" id="IPR011146">
    <property type="entry name" value="HIT-like"/>
</dbReference>
<evidence type="ECO:0000313" key="4">
    <source>
        <dbReference type="Proteomes" id="UP001343724"/>
    </source>
</evidence>
<dbReference type="InterPro" id="IPR019808">
    <property type="entry name" value="Histidine_triad_CS"/>
</dbReference>
<evidence type="ECO:0000256" key="1">
    <source>
        <dbReference type="PROSITE-ProRule" id="PRU00464"/>
    </source>
</evidence>
<dbReference type="InterPro" id="IPR001310">
    <property type="entry name" value="Histidine_triad_HIT"/>
</dbReference>
<evidence type="ECO:0000259" key="2">
    <source>
        <dbReference type="PROSITE" id="PS51084"/>
    </source>
</evidence>
<keyword evidence="4" id="KW-1185">Reference proteome</keyword>
<comment type="caution">
    <text evidence="3">The sequence shown here is derived from an EMBL/GenBank/DDBJ whole genome shotgun (WGS) entry which is preliminary data.</text>
</comment>
<dbReference type="SUPFAM" id="SSF54197">
    <property type="entry name" value="HIT-like"/>
    <property type="match status" value="1"/>
</dbReference>
<dbReference type="PROSITE" id="PS00892">
    <property type="entry name" value="HIT_1"/>
    <property type="match status" value="1"/>
</dbReference>
<dbReference type="RefSeq" id="WP_326439321.1">
    <property type="nucleotide sequence ID" value="NZ_JAYMFH010000003.1"/>
</dbReference>
<sequence>MSDCLFCKIIEGDIPSAKVYEDDICYAFDDIEPEAPVHTLIVPKTHYDNLAAGVPAEVIGHIMSVVPEVARLKGVAESGYRTVVNTGPDSAATVNHLHVHLLGGTKMGRFTFEGSAREAQ</sequence>
<dbReference type="Gene3D" id="3.30.428.10">
    <property type="entry name" value="HIT-like"/>
    <property type="match status" value="1"/>
</dbReference>
<dbReference type="EMBL" id="JAYMFH010000003">
    <property type="protein sequence ID" value="MEC4294510.1"/>
    <property type="molecule type" value="Genomic_DNA"/>
</dbReference>
<proteinExistence type="predicted"/>
<reference evidence="3 4" key="1">
    <citation type="submission" date="2024-01" db="EMBL/GenBank/DDBJ databases">
        <title>novel species in genus Adlercreutzia.</title>
        <authorList>
            <person name="Liu X."/>
        </authorList>
    </citation>
    <scope>NUCLEOTIDE SEQUENCE [LARGE SCALE GENOMIC DNA]</scope>
    <source>
        <strain evidence="3 4">R22</strain>
    </source>
</reference>
<protein>
    <submittedName>
        <fullName evidence="3">Histidine triad nucleotide-binding protein</fullName>
    </submittedName>
</protein>
<dbReference type="PROSITE" id="PS51084">
    <property type="entry name" value="HIT_2"/>
    <property type="match status" value="1"/>
</dbReference>
<name>A0ABU6IXE0_9ACTN</name>
<feature type="short sequence motif" description="Histidine triad motif" evidence="1">
    <location>
        <begin position="96"/>
        <end position="100"/>
    </location>
</feature>
<gene>
    <name evidence="3" type="ORF">VJ920_04230</name>
</gene>
<evidence type="ECO:0000313" key="3">
    <source>
        <dbReference type="EMBL" id="MEC4294510.1"/>
    </source>
</evidence>
<dbReference type="PRINTS" id="PR00332">
    <property type="entry name" value="HISTRIAD"/>
</dbReference>